<comment type="caution">
    <text evidence="2">The sequence shown here is derived from an EMBL/GenBank/DDBJ whole genome shotgun (WGS) entry which is preliminary data.</text>
</comment>
<reference evidence="2 3" key="1">
    <citation type="journal article" date="2017" name="Int. J. Syst. Evol. Microbiol.">
        <title>Oleiagrimonas citrea sp. nov., a marine bacterium isolated from tidal flat sediment and emended description of the genus Oleiagrimonas Fang et al. 2015 and Oleiagrimonas soli.</title>
        <authorList>
            <person name="Yang S.H."/>
            <person name="Seo H.S."/>
            <person name="Seong C.N."/>
            <person name="Kwon K.K."/>
        </authorList>
    </citation>
    <scope>NUCLEOTIDE SEQUENCE [LARGE SCALE GENOMIC DNA]</scope>
    <source>
        <strain evidence="2 3">MEBiC09124</strain>
    </source>
</reference>
<sequence length="121" mass="13729">MNTGLIYAQKERTLVAELQDTQRKLFKLVVDRRLVHALRVQEKAWSQYKVAECDVIGELSGGGGSWPSTKAVECEMNLTSQRLHRMRDAVRCVRRVSASGIWDEKAQCLYQLAPLAVPLEK</sequence>
<dbReference type="InterPro" id="IPR009739">
    <property type="entry name" value="LprI-like_N"/>
</dbReference>
<evidence type="ECO:0000313" key="3">
    <source>
        <dbReference type="Proteomes" id="UP000541636"/>
    </source>
</evidence>
<proteinExistence type="predicted"/>
<gene>
    <name evidence="2" type="ORF">HF690_01360</name>
</gene>
<dbReference type="Proteomes" id="UP000541636">
    <property type="component" value="Unassembled WGS sequence"/>
</dbReference>
<dbReference type="AlphaFoldDB" id="A0A846ZJ66"/>
<protein>
    <submittedName>
        <fullName evidence="2">DUF1311 domain-containing protein</fullName>
    </submittedName>
</protein>
<dbReference type="RefSeq" id="WP_168608187.1">
    <property type="nucleotide sequence ID" value="NZ_JAAZQD010000001.1"/>
</dbReference>
<accession>A0A846ZJ66</accession>
<evidence type="ECO:0000313" key="2">
    <source>
        <dbReference type="EMBL" id="NKZ37598.1"/>
    </source>
</evidence>
<evidence type="ECO:0000259" key="1">
    <source>
        <dbReference type="Pfam" id="PF07007"/>
    </source>
</evidence>
<keyword evidence="3" id="KW-1185">Reference proteome</keyword>
<organism evidence="2 3">
    <name type="scientific">Oleiagrimonas citrea</name>
    <dbReference type="NCBI Taxonomy" id="1665687"/>
    <lineage>
        <taxon>Bacteria</taxon>
        <taxon>Pseudomonadati</taxon>
        <taxon>Pseudomonadota</taxon>
        <taxon>Gammaproteobacteria</taxon>
        <taxon>Lysobacterales</taxon>
        <taxon>Rhodanobacteraceae</taxon>
        <taxon>Oleiagrimonas</taxon>
    </lineage>
</organism>
<dbReference type="Pfam" id="PF07007">
    <property type="entry name" value="LprI"/>
    <property type="match status" value="1"/>
</dbReference>
<name>A0A846ZJ66_9GAMM</name>
<dbReference type="Gene3D" id="1.20.1270.180">
    <property type="match status" value="1"/>
</dbReference>
<feature type="domain" description="Lysozyme inhibitor LprI-like N-terminal" evidence="1">
    <location>
        <begin position="16"/>
        <end position="84"/>
    </location>
</feature>
<dbReference type="EMBL" id="JAAZQD010000001">
    <property type="protein sequence ID" value="NKZ37598.1"/>
    <property type="molecule type" value="Genomic_DNA"/>
</dbReference>